<dbReference type="InterPro" id="IPR027417">
    <property type="entry name" value="P-loop_NTPase"/>
</dbReference>
<evidence type="ECO:0000259" key="1">
    <source>
        <dbReference type="Pfam" id="PF13521"/>
    </source>
</evidence>
<dbReference type="AlphaFoldDB" id="A0A3N8QRV8"/>
<dbReference type="Proteomes" id="UP000269271">
    <property type="component" value="Unassembled WGS sequence"/>
</dbReference>
<dbReference type="Pfam" id="PF13521">
    <property type="entry name" value="AAA_28"/>
    <property type="match status" value="1"/>
</dbReference>
<protein>
    <submittedName>
        <fullName evidence="2">AAA family ATPase</fullName>
    </submittedName>
</protein>
<gene>
    <name evidence="2" type="ORF">DF037_20700</name>
</gene>
<sequence>MISLLGAQRTGKTTLAKAYAEAAGIKFVPTSASATFERLGYSPKADYPFETRLMIQREILRDVNRLYERSGVKFITDRSPIDLLGYTLADVQRNNVPYELAAEVERYANDCYECANRHFTALILVQPGIRPVEEEGKAPANPSYMEHLNALMLGLLTDDRLQTDHFLIPRRYTSVEKRIEAITYALGKSTERHQAKMDSMLDRGMMIH</sequence>
<dbReference type="RefSeq" id="WP_124618576.1">
    <property type="nucleotide sequence ID" value="NZ_QTQX01000013.1"/>
</dbReference>
<dbReference type="Gene3D" id="3.40.50.300">
    <property type="entry name" value="P-loop containing nucleotide triphosphate hydrolases"/>
    <property type="match status" value="1"/>
</dbReference>
<feature type="domain" description="NadR/Ttd14 AAA" evidence="1">
    <location>
        <begin position="2"/>
        <end position="108"/>
    </location>
</feature>
<dbReference type="EMBL" id="QTQX01000013">
    <property type="protein sequence ID" value="RQT26111.1"/>
    <property type="molecule type" value="Genomic_DNA"/>
</dbReference>
<evidence type="ECO:0000313" key="2">
    <source>
        <dbReference type="EMBL" id="RQT26111.1"/>
    </source>
</evidence>
<name>A0A3N8QRV8_9BURK</name>
<comment type="caution">
    <text evidence="2">The sequence shown here is derived from an EMBL/GenBank/DDBJ whole genome shotgun (WGS) entry which is preliminary data.</text>
</comment>
<evidence type="ECO:0000313" key="3">
    <source>
        <dbReference type="Proteomes" id="UP000269271"/>
    </source>
</evidence>
<organism evidence="2 3">
    <name type="scientific">Burkholderia contaminans</name>
    <dbReference type="NCBI Taxonomy" id="488447"/>
    <lineage>
        <taxon>Bacteria</taxon>
        <taxon>Pseudomonadati</taxon>
        <taxon>Pseudomonadota</taxon>
        <taxon>Betaproteobacteria</taxon>
        <taxon>Burkholderiales</taxon>
        <taxon>Burkholderiaceae</taxon>
        <taxon>Burkholderia</taxon>
        <taxon>Burkholderia cepacia complex</taxon>
    </lineage>
</organism>
<dbReference type="SUPFAM" id="SSF52540">
    <property type="entry name" value="P-loop containing nucleoside triphosphate hydrolases"/>
    <property type="match status" value="1"/>
</dbReference>
<proteinExistence type="predicted"/>
<reference evidence="2 3" key="1">
    <citation type="submission" date="2018-08" db="EMBL/GenBank/DDBJ databases">
        <title>Comparative analysis of Burkholderia isolates from Puerto Rico.</title>
        <authorList>
            <person name="Hall C."/>
            <person name="Sahl J."/>
            <person name="Wagner D."/>
        </authorList>
    </citation>
    <scope>NUCLEOTIDE SEQUENCE [LARGE SCALE GENOMIC DNA]</scope>
    <source>
        <strain evidence="2 3">Bp9001</strain>
    </source>
</reference>
<accession>A0A3N8QRV8</accession>
<dbReference type="InterPro" id="IPR038727">
    <property type="entry name" value="NadR/Ttd14_AAA_dom"/>
</dbReference>